<feature type="region of interest" description="Disordered" evidence="1">
    <location>
        <begin position="104"/>
        <end position="164"/>
    </location>
</feature>
<gene>
    <name evidence="2" type="ORF">KFL_000780120</name>
</gene>
<evidence type="ECO:0000256" key="1">
    <source>
        <dbReference type="SAM" id="MobiDB-lite"/>
    </source>
</evidence>
<dbReference type="AlphaFoldDB" id="A0A1Y1HRU2"/>
<keyword evidence="3" id="KW-1185">Reference proteome</keyword>
<dbReference type="STRING" id="105231.A0A1Y1HRU2"/>
<reference evidence="2 3" key="1">
    <citation type="journal article" date="2014" name="Nat. Commun.">
        <title>Klebsormidium flaccidum genome reveals primary factors for plant terrestrial adaptation.</title>
        <authorList>
            <person name="Hori K."/>
            <person name="Maruyama F."/>
            <person name="Fujisawa T."/>
            <person name="Togashi T."/>
            <person name="Yamamoto N."/>
            <person name="Seo M."/>
            <person name="Sato S."/>
            <person name="Yamada T."/>
            <person name="Mori H."/>
            <person name="Tajima N."/>
            <person name="Moriyama T."/>
            <person name="Ikeuchi M."/>
            <person name="Watanabe M."/>
            <person name="Wada H."/>
            <person name="Kobayashi K."/>
            <person name="Saito M."/>
            <person name="Masuda T."/>
            <person name="Sasaki-Sekimoto Y."/>
            <person name="Mashiguchi K."/>
            <person name="Awai K."/>
            <person name="Shimojima M."/>
            <person name="Masuda S."/>
            <person name="Iwai M."/>
            <person name="Nobusawa T."/>
            <person name="Narise T."/>
            <person name="Kondo S."/>
            <person name="Saito H."/>
            <person name="Sato R."/>
            <person name="Murakawa M."/>
            <person name="Ihara Y."/>
            <person name="Oshima-Yamada Y."/>
            <person name="Ohtaka K."/>
            <person name="Satoh M."/>
            <person name="Sonobe K."/>
            <person name="Ishii M."/>
            <person name="Ohtani R."/>
            <person name="Kanamori-Sato M."/>
            <person name="Honoki R."/>
            <person name="Miyazaki D."/>
            <person name="Mochizuki H."/>
            <person name="Umetsu J."/>
            <person name="Higashi K."/>
            <person name="Shibata D."/>
            <person name="Kamiya Y."/>
            <person name="Sato N."/>
            <person name="Nakamura Y."/>
            <person name="Tabata S."/>
            <person name="Ida S."/>
            <person name="Kurokawa K."/>
            <person name="Ohta H."/>
        </authorList>
    </citation>
    <scope>NUCLEOTIDE SEQUENCE [LARGE SCALE GENOMIC DNA]</scope>
    <source>
        <strain evidence="2 3">NIES-2285</strain>
    </source>
</reference>
<evidence type="ECO:0000313" key="3">
    <source>
        <dbReference type="Proteomes" id="UP000054558"/>
    </source>
</evidence>
<protein>
    <submittedName>
        <fullName evidence="2">Uncharacterized protein</fullName>
    </submittedName>
</protein>
<accession>A0A1Y1HRU2</accession>
<dbReference type="PANTHER" id="PTHR47384">
    <property type="entry name" value="E3 UBIQUITIN-PROTEIN LIGASE CCNB1IP1 HOMOLOG"/>
    <property type="match status" value="1"/>
</dbReference>
<evidence type="ECO:0000313" key="2">
    <source>
        <dbReference type="EMBL" id="GAQ81350.1"/>
    </source>
</evidence>
<dbReference type="EMBL" id="DF237027">
    <property type="protein sequence ID" value="GAQ81350.1"/>
    <property type="molecule type" value="Genomic_DNA"/>
</dbReference>
<sequence>MKSAFKGVVFWIGQKDVENQVTVNKAMALKQKCEEMQTKYMEKLEQVHAAYQKAMKKVQVLEHEKDQLTKDKNELQEKYTEKSRQKRKLEEMYDALRNEYEQLKRGGSARAEQALAPLQPRDRNAMMPRGAPYNFGPSNSFDEPAPKSRPTQGYEQLAFRTDTS</sequence>
<dbReference type="OrthoDB" id="441210at2759"/>
<dbReference type="InterPro" id="IPR055328">
    <property type="entry name" value="HEI10-like"/>
</dbReference>
<dbReference type="PANTHER" id="PTHR47384:SF2">
    <property type="entry name" value="E3 UBIQUITIN-PROTEIN LIGASE CCNB1IP1 HOMOLOG"/>
    <property type="match status" value="1"/>
</dbReference>
<dbReference type="Proteomes" id="UP000054558">
    <property type="component" value="Unassembled WGS sequence"/>
</dbReference>
<name>A0A1Y1HRU2_KLENI</name>
<organism evidence="2 3">
    <name type="scientific">Klebsormidium nitens</name>
    <name type="common">Green alga</name>
    <name type="synonym">Ulothrix nitens</name>
    <dbReference type="NCBI Taxonomy" id="105231"/>
    <lineage>
        <taxon>Eukaryota</taxon>
        <taxon>Viridiplantae</taxon>
        <taxon>Streptophyta</taxon>
        <taxon>Klebsormidiophyceae</taxon>
        <taxon>Klebsormidiales</taxon>
        <taxon>Klebsormidiaceae</taxon>
        <taxon>Klebsormidium</taxon>
    </lineage>
</organism>
<proteinExistence type="predicted"/>
<dbReference type="Gene3D" id="1.20.5.340">
    <property type="match status" value="1"/>
</dbReference>